<evidence type="ECO:0000313" key="1">
    <source>
        <dbReference type="EMBL" id="RNA16780.1"/>
    </source>
</evidence>
<accession>A0A3M7QZJ4</accession>
<comment type="caution">
    <text evidence="1">The sequence shown here is derived from an EMBL/GenBank/DDBJ whole genome shotgun (WGS) entry which is preliminary data.</text>
</comment>
<proteinExistence type="predicted"/>
<name>A0A3M7QZJ4_BRAPC</name>
<keyword evidence="2" id="KW-1185">Reference proteome</keyword>
<evidence type="ECO:0000313" key="2">
    <source>
        <dbReference type="Proteomes" id="UP000276133"/>
    </source>
</evidence>
<dbReference type="EMBL" id="REGN01004631">
    <property type="protein sequence ID" value="RNA16780.1"/>
    <property type="molecule type" value="Genomic_DNA"/>
</dbReference>
<sequence>MDKFFTTSTLNFSLLGNYPKMLLSRWDTSGIFAEVGLCKKVDGSLRLLFDFFPNFKFTMTTILINYSFYENCDARK</sequence>
<dbReference type="Proteomes" id="UP000276133">
    <property type="component" value="Unassembled WGS sequence"/>
</dbReference>
<gene>
    <name evidence="1" type="ORF">BpHYR1_003051</name>
</gene>
<reference evidence="1 2" key="1">
    <citation type="journal article" date="2018" name="Sci. Rep.">
        <title>Genomic signatures of local adaptation to the degree of environmental predictability in rotifers.</title>
        <authorList>
            <person name="Franch-Gras L."/>
            <person name="Hahn C."/>
            <person name="Garcia-Roger E.M."/>
            <person name="Carmona M.J."/>
            <person name="Serra M."/>
            <person name="Gomez A."/>
        </authorList>
    </citation>
    <scope>NUCLEOTIDE SEQUENCE [LARGE SCALE GENOMIC DNA]</scope>
    <source>
        <strain evidence="1">HYR1</strain>
    </source>
</reference>
<dbReference type="AlphaFoldDB" id="A0A3M7QZJ4"/>
<organism evidence="1 2">
    <name type="scientific">Brachionus plicatilis</name>
    <name type="common">Marine rotifer</name>
    <name type="synonym">Brachionus muelleri</name>
    <dbReference type="NCBI Taxonomy" id="10195"/>
    <lineage>
        <taxon>Eukaryota</taxon>
        <taxon>Metazoa</taxon>
        <taxon>Spiralia</taxon>
        <taxon>Gnathifera</taxon>
        <taxon>Rotifera</taxon>
        <taxon>Eurotatoria</taxon>
        <taxon>Monogononta</taxon>
        <taxon>Pseudotrocha</taxon>
        <taxon>Ploima</taxon>
        <taxon>Brachionidae</taxon>
        <taxon>Brachionus</taxon>
    </lineage>
</organism>
<protein>
    <submittedName>
        <fullName evidence="1">Uncharacterized protein</fullName>
    </submittedName>
</protein>